<protein>
    <recommendedName>
        <fullName evidence="2">UPF0145 protein MBMO_EBAC000-36A07.32</fullName>
    </recommendedName>
</protein>
<accession>Q6SFM5</accession>
<dbReference type="PANTHER" id="PTHR34068:SF2">
    <property type="entry name" value="UPF0145 PROTEIN SCO3412"/>
    <property type="match status" value="1"/>
</dbReference>
<evidence type="ECO:0000313" key="3">
    <source>
        <dbReference type="EMBL" id="AAR38187.1"/>
    </source>
</evidence>
<gene>
    <name evidence="3" type="ORF">MBMO_EBAC000-36A07.32</name>
</gene>
<dbReference type="InterPro" id="IPR035439">
    <property type="entry name" value="UPF0145_dom_sf"/>
</dbReference>
<reference evidence="3" key="1">
    <citation type="submission" date="2003-11" db="EMBL/GenBank/DDBJ databases">
        <authorList>
            <person name="Heidelberg J.F."/>
            <person name="Eisen J.A."/>
            <person name="Nelson W.C."/>
            <person name="DeLong E.F."/>
        </authorList>
    </citation>
    <scope>NUCLEOTIDE SEQUENCE</scope>
</reference>
<name>Q6SFM5_9BACT</name>
<dbReference type="SUPFAM" id="SSF117782">
    <property type="entry name" value="YbjQ-like"/>
    <property type="match status" value="1"/>
</dbReference>
<organism evidence="3">
    <name type="scientific">uncultured marine bacterium 580</name>
    <dbReference type="NCBI Taxonomy" id="257400"/>
    <lineage>
        <taxon>Bacteria</taxon>
        <taxon>environmental samples</taxon>
    </lineage>
</organism>
<dbReference type="AlphaFoldDB" id="Q6SFM5"/>
<evidence type="ECO:0000256" key="1">
    <source>
        <dbReference type="ARBA" id="ARBA00010751"/>
    </source>
</evidence>
<reference evidence="3" key="2">
    <citation type="submission" date="2003-12" db="EMBL/GenBank/DDBJ databases">
        <title>Monterey Bay Coastal Ocean Microbial Observatory environmental clone sequencing.</title>
        <authorList>
            <person name="DeLong E.F."/>
        </authorList>
    </citation>
    <scope>NUCLEOTIDE SEQUENCE</scope>
</reference>
<evidence type="ECO:0000256" key="2">
    <source>
        <dbReference type="HAMAP-Rule" id="MF_00338"/>
    </source>
</evidence>
<dbReference type="InterPro" id="IPR002765">
    <property type="entry name" value="UPF0145_YbjQ-like"/>
</dbReference>
<dbReference type="Pfam" id="PF01906">
    <property type="entry name" value="YbjQ_1"/>
    <property type="match status" value="1"/>
</dbReference>
<dbReference type="PANTHER" id="PTHR34068">
    <property type="entry name" value="UPF0145 PROTEIN YBJQ"/>
    <property type="match status" value="1"/>
</dbReference>
<dbReference type="HAMAP" id="MF_00338">
    <property type="entry name" value="UPF0145"/>
    <property type="match status" value="1"/>
</dbReference>
<comment type="similarity">
    <text evidence="1 2">Belongs to the UPF0145 family.</text>
</comment>
<proteinExistence type="inferred from homology"/>
<dbReference type="EMBL" id="AY458647">
    <property type="protein sequence ID" value="AAR38187.1"/>
    <property type="molecule type" value="Genomic_DNA"/>
</dbReference>
<sequence>MDNNKVKTKSVFIGKLQSTIKKKKRVIISTTESIPKRKVIEVLGIARGSTVRSRNFARDWMAGIKTMVGGEIEEYTKLQADAREQAILRMVRDASDLGADAVLCVRLESNAVSQGCSEVVAYGTAVITQ</sequence>
<dbReference type="Gene3D" id="3.30.110.70">
    <property type="entry name" value="Hypothetical protein apc22750. Chain B"/>
    <property type="match status" value="1"/>
</dbReference>